<feature type="transmembrane region" description="Helical" evidence="7">
    <location>
        <begin position="1467"/>
        <end position="1492"/>
    </location>
</feature>
<feature type="transmembrane region" description="Helical" evidence="7">
    <location>
        <begin position="1067"/>
        <end position="1086"/>
    </location>
</feature>
<keyword evidence="10" id="KW-0449">Lipoprotein</keyword>
<feature type="transmembrane region" description="Helical" evidence="7">
    <location>
        <begin position="991"/>
        <end position="1016"/>
    </location>
</feature>
<reference evidence="10" key="1">
    <citation type="journal article" date="2014" name="Genome Biol. Evol.">
        <title>Pangenome evidence for extensive interdomain horizontal transfer affecting lineage core and shell genes in uncultured planktonic thaumarchaeota and euryarchaeota.</title>
        <authorList>
            <person name="Deschamps P."/>
            <person name="Zivanovic Y."/>
            <person name="Moreira D."/>
            <person name="Rodriguez-Valera F."/>
            <person name="Lopez-Garcia P."/>
        </authorList>
    </citation>
    <scope>NUCLEOTIDE SEQUENCE</scope>
</reference>
<feature type="transmembrane region" description="Helical" evidence="7">
    <location>
        <begin position="1028"/>
        <end position="1051"/>
    </location>
</feature>
<sequence length="1550" mass="165739">MAGLVFRLTLSVVRASSFDELGIGWVTTALSLGLVSAIVFSISIRLLLQKRQRILGRMALRNLRRRKRNTALIIVGLLVGSAIVSSSLVVGDSLDATLSAEFTEALDETDIVIKGSDEAGQPLWWNQTRAIEFVEGMESDPDLDAVSLGIQMAVSLKSPIRRTVEPSANWLAMDGEMQQTGTWRPLGGDDGVEYSDIEAGKVIVNEDAASKMELQVGDIVEATWTDISTGSIKRPSANFTVQAIVATEATGFVSGGDPAIFSELSQMQELMGREGEINRIAFSAAGGLLDARAAEERVLPRINATFDDALLGIDGGLEVPTIPDEFSLAVQRTTGTGLLSGAEVESLRENISSMAPDAPILEMLMSPLAGVSQNGVNLSGLLTSEVNGFAVDGVADWYATPAGLSVQVRETSQWFQWVPKDDSDHAILAISSLDDGVALSLHANGVRLSILSENESSRDISLPAGEGDLVDLAVGEVNSSAVGVGLRISSDSAVLLHGEPYAEGDISWDATGLSLPTLPELNDGELAIDGDELLIRLSGLTTSHTCSIPLVSLGAPSLACAWQQDPPAVRHLVEVSGIAWDQSGQDLVRTLNRLANVNGSAHDLGLPAGDVLSVGGDAVWVDGAGLHIFDGVNFVNGTVQPPSSADGRTVWSDGTYTLASGPNGAFIIDENGVSGRLPYQHSVDGASNIPLIALSITGGGSSLPEPAEGDVMLTAWSAAGTALIPPANLSLLGMMPAARGFDEPLQLNYTAAIPPLPAPPGQPGLDDLSVAIVNVSEGEALLLMDEPVRSSVMVAGPTLAAPGVFDALEANVTAWTDEMTTASSLGFNVIPMKSDIRKATEDAGSNFSALFLIFGSFVIFAGVLLVMNLFVMLADERKSEMGMMRALGMQRGDLRAMFVLEGSIIGLISSAVGAVLGIGVARVLMLFLDKALSTNFGGSILFAWEWHSLLTGFATGFIVTWLTLYATSIYISRMNVVAAMRNIPTRLKGTLPWWTILVSLLLFGAALICAVLAFLIGDAEQGSRFAWWLTGGFLFLLGLVPPLFFILNLLLPESVTIRNTRFSRKIVVPRLVMTTLGLSMFGWGIWTDPWRADMEAGDSSFIVLGLFLVSAGVLLLTSLAPMIARALARAGSSLSKRVASVLPTALAYPLATPFRTAMTMGMFSLVVFAVVVLSGYSAMFGNYLGDIGENAKGEWEIVAFGEMELDENRSNWDLGEIDPMSFDAVAVVETAVVQTYRSNEADPENKSQYTTIRGFDVNFTAHGGLPLYSWAPGLGATEGEVWQRVLENETLVVIDYQLAQDGWQGERGIMHEGMGYNIGDAIVVKDPFNPYVNHTVFVAAVLEEESGWFAHGINVNKDFSREKFDSEPDSIWFSLPDGTSIEEEEKVAKELQYALVEEGYFVLSINVIFLSIQSFIYAMFGLLQAFLALGLAVGIAGLGVITIRNVSERTHQTGILRALGFQREMVVAGYLVELTWISLLGILNGALIGIGFHYQLYVKYLRDEGAEFVLPWGQISVIIFGAYLLTLLATTWPVLQAASVHPAEALRDIE</sequence>
<feature type="transmembrane region" description="Helical" evidence="7">
    <location>
        <begin position="895"/>
        <end position="928"/>
    </location>
</feature>
<feature type="transmembrane region" description="Helical" evidence="7">
    <location>
        <begin position="948"/>
        <end position="971"/>
    </location>
</feature>
<feature type="transmembrane region" description="Helical" evidence="7">
    <location>
        <begin position="1426"/>
        <end position="1446"/>
    </location>
</feature>
<evidence type="ECO:0000256" key="6">
    <source>
        <dbReference type="ARBA" id="ARBA00038076"/>
    </source>
</evidence>
<keyword evidence="4 7" id="KW-1133">Transmembrane helix</keyword>
<evidence type="ECO:0000256" key="1">
    <source>
        <dbReference type="ARBA" id="ARBA00004651"/>
    </source>
</evidence>
<feature type="domain" description="MacB-like periplasmic core" evidence="9">
    <location>
        <begin position="70"/>
        <end position="294"/>
    </location>
</feature>
<dbReference type="Pfam" id="PF02687">
    <property type="entry name" value="FtsX"/>
    <property type="match status" value="2"/>
</dbReference>
<feature type="transmembrane region" description="Helical" evidence="7">
    <location>
        <begin position="69"/>
        <end position="90"/>
    </location>
</feature>
<dbReference type="Pfam" id="PF12704">
    <property type="entry name" value="MacB_PCD"/>
    <property type="match status" value="1"/>
</dbReference>
<evidence type="ECO:0000256" key="3">
    <source>
        <dbReference type="ARBA" id="ARBA00022692"/>
    </source>
</evidence>
<keyword evidence="3 7" id="KW-0812">Transmembrane</keyword>
<protein>
    <submittedName>
        <fullName evidence="10">ABC-type transport system, involved in lipoprotein release, permease component (ABC.CD.P)</fullName>
    </submittedName>
</protein>
<feature type="transmembrane region" description="Helical" evidence="7">
    <location>
        <begin position="847"/>
        <end position="874"/>
    </location>
</feature>
<name>A0A075GYL3_9EURY</name>
<dbReference type="PANTHER" id="PTHR30572:SF4">
    <property type="entry name" value="ABC TRANSPORTER PERMEASE YTRF"/>
    <property type="match status" value="1"/>
</dbReference>
<feature type="domain" description="ABC3 transporter permease C-terminal" evidence="8">
    <location>
        <begin position="853"/>
        <end position="975"/>
    </location>
</feature>
<evidence type="ECO:0000259" key="8">
    <source>
        <dbReference type="Pfam" id="PF02687"/>
    </source>
</evidence>
<evidence type="ECO:0000259" key="9">
    <source>
        <dbReference type="Pfam" id="PF12704"/>
    </source>
</evidence>
<proteinExistence type="inferred from homology"/>
<organism evidence="10">
    <name type="scientific">uncultured marine group II/III euryarchaeote KM3_33_F08</name>
    <dbReference type="NCBI Taxonomy" id="1456435"/>
    <lineage>
        <taxon>Archaea</taxon>
        <taxon>Methanobacteriati</taxon>
        <taxon>Methanobacteriota</taxon>
        <taxon>environmental samples</taxon>
    </lineage>
</organism>
<feature type="transmembrane region" description="Helical" evidence="7">
    <location>
        <begin position="1134"/>
        <end position="1151"/>
    </location>
</feature>
<evidence type="ECO:0000256" key="5">
    <source>
        <dbReference type="ARBA" id="ARBA00023136"/>
    </source>
</evidence>
<keyword evidence="5 7" id="KW-0472">Membrane</keyword>
<evidence type="ECO:0000256" key="2">
    <source>
        <dbReference type="ARBA" id="ARBA00022475"/>
    </source>
</evidence>
<keyword evidence="2" id="KW-1003">Cell membrane</keyword>
<feature type="transmembrane region" description="Helical" evidence="7">
    <location>
        <begin position="25"/>
        <end position="48"/>
    </location>
</feature>
<dbReference type="InterPro" id="IPR003838">
    <property type="entry name" value="ABC3_permease_C"/>
</dbReference>
<feature type="transmembrane region" description="Helical" evidence="7">
    <location>
        <begin position="1101"/>
        <end position="1122"/>
    </location>
</feature>
<evidence type="ECO:0000313" key="10">
    <source>
        <dbReference type="EMBL" id="AIF08894.1"/>
    </source>
</evidence>
<evidence type="ECO:0000256" key="7">
    <source>
        <dbReference type="SAM" id="Phobius"/>
    </source>
</evidence>
<feature type="domain" description="ABC3 transporter permease C-terminal" evidence="8">
    <location>
        <begin position="1426"/>
        <end position="1541"/>
    </location>
</feature>
<feature type="transmembrane region" description="Helical" evidence="7">
    <location>
        <begin position="1512"/>
        <end position="1535"/>
    </location>
</feature>
<accession>A0A075GYL3</accession>
<feature type="transmembrane region" description="Helical" evidence="7">
    <location>
        <begin position="1157"/>
        <end position="1176"/>
    </location>
</feature>
<dbReference type="InterPro" id="IPR050250">
    <property type="entry name" value="Macrolide_Exporter_MacB"/>
</dbReference>
<gene>
    <name evidence="10" type="primary">ABC.CD.P</name>
</gene>
<dbReference type="InterPro" id="IPR025857">
    <property type="entry name" value="MacB_PCD"/>
</dbReference>
<comment type="subcellular location">
    <subcellularLocation>
        <location evidence="1">Cell membrane</location>
        <topology evidence="1">Multi-pass membrane protein</topology>
    </subcellularLocation>
</comment>
<dbReference type="GO" id="GO:0022857">
    <property type="term" value="F:transmembrane transporter activity"/>
    <property type="evidence" value="ECO:0007669"/>
    <property type="project" value="TreeGrafter"/>
</dbReference>
<feature type="transmembrane region" description="Helical" evidence="7">
    <location>
        <begin position="1399"/>
        <end position="1420"/>
    </location>
</feature>
<dbReference type="GO" id="GO:0005886">
    <property type="term" value="C:plasma membrane"/>
    <property type="evidence" value="ECO:0007669"/>
    <property type="project" value="UniProtKB-SubCell"/>
</dbReference>
<dbReference type="EMBL" id="KF900845">
    <property type="protein sequence ID" value="AIF08894.1"/>
    <property type="molecule type" value="Genomic_DNA"/>
</dbReference>
<comment type="similarity">
    <text evidence="6">Belongs to the ABC-4 integral membrane protein family.</text>
</comment>
<dbReference type="PANTHER" id="PTHR30572">
    <property type="entry name" value="MEMBRANE COMPONENT OF TRANSPORTER-RELATED"/>
    <property type="match status" value="1"/>
</dbReference>
<evidence type="ECO:0000256" key="4">
    <source>
        <dbReference type="ARBA" id="ARBA00022989"/>
    </source>
</evidence>